<keyword evidence="1 6" id="KW-0808">Transferase</keyword>
<dbReference type="PANTHER" id="PTHR43792">
    <property type="entry name" value="GNAT FAMILY, PUTATIVE (AFU_ORTHOLOGUE AFUA_3G00765)-RELATED-RELATED"/>
    <property type="match status" value="1"/>
</dbReference>
<dbReference type="EC" id="2.3.1.128" evidence="6"/>
<comment type="similarity">
    <text evidence="3">Belongs to the acetyltransferase family. RimJ subfamily.</text>
</comment>
<evidence type="ECO:0000313" key="6">
    <source>
        <dbReference type="EMBL" id="AFJ63385.1"/>
    </source>
</evidence>
<organism evidence="6 7">
    <name type="scientific">Bacillus amyloliquefaciens (strain Y2)</name>
    <name type="common">Bacillus amyloliquefaciens subsp. plantarum (strain B9601-Y2)</name>
    <dbReference type="NCBI Taxonomy" id="1155777"/>
    <lineage>
        <taxon>Bacteria</taxon>
        <taxon>Bacillati</taxon>
        <taxon>Bacillota</taxon>
        <taxon>Bacilli</taxon>
        <taxon>Bacillales</taxon>
        <taxon>Bacillaceae</taxon>
        <taxon>Bacillus</taxon>
        <taxon>Bacillus amyloliquefaciens group</taxon>
    </lineage>
</organism>
<dbReference type="HOGENOM" id="CLU_013985_40_1_9"/>
<dbReference type="PATRIC" id="fig|1126211.3.peg.3340"/>
<dbReference type="FunFam" id="3.40.630.30:FF:000005">
    <property type="entry name" value="Ribosomal protein alanine acetyltransferase"/>
    <property type="match status" value="1"/>
</dbReference>
<dbReference type="GO" id="GO:0008999">
    <property type="term" value="F:protein-N-terminal-alanine acetyltransferase activity"/>
    <property type="evidence" value="ECO:0007669"/>
    <property type="project" value="TreeGrafter"/>
</dbReference>
<accession>I2C9R1</accession>
<gene>
    <name evidence="6" type="primary">yjcK</name>
    <name evidence="6" type="ORF">MUS_3514</name>
</gene>
<name>I2C9R1_BACAY</name>
<dbReference type="GO" id="GO:0005737">
    <property type="term" value="C:cytoplasm"/>
    <property type="evidence" value="ECO:0007669"/>
    <property type="project" value="TreeGrafter"/>
</dbReference>
<dbReference type="InterPro" id="IPR000182">
    <property type="entry name" value="GNAT_dom"/>
</dbReference>
<dbReference type="SUPFAM" id="SSF55729">
    <property type="entry name" value="Acyl-CoA N-acyltransferases (Nat)"/>
    <property type="match status" value="1"/>
</dbReference>
<dbReference type="Gene3D" id="3.40.630.30">
    <property type="match status" value="1"/>
</dbReference>
<dbReference type="InterPro" id="IPR051531">
    <property type="entry name" value="N-acetyltransferase"/>
</dbReference>
<dbReference type="PROSITE" id="PS51186">
    <property type="entry name" value="GNAT"/>
    <property type="match status" value="1"/>
</dbReference>
<dbReference type="Proteomes" id="UP000002878">
    <property type="component" value="Chromosome"/>
</dbReference>
<dbReference type="KEGG" id="bqy:MUS_3514"/>
<dbReference type="EMBL" id="CP003332">
    <property type="protein sequence ID" value="AFJ63385.1"/>
    <property type="molecule type" value="Genomic_DNA"/>
</dbReference>
<dbReference type="PANTHER" id="PTHR43792:SF8">
    <property type="entry name" value="[RIBOSOMAL PROTEIN US5]-ALANINE N-ACETYLTRANSFERASE"/>
    <property type="match status" value="1"/>
</dbReference>
<sequence>MGERQLKNVSDQNKRTAMHMQEGNSVDIRPLSLNDAEQELVLQTENRMFFERFAMSRQEDFYTLEGRKKRIEQSLKNAENDTEYSFGIFLQDQTLIGTISLFQVVRGSLQSAFIGYFLDGKHNGKGYATKAVKLAVDYAFNELKLHRIEAGVMPHNKASIRVLEKAGFHKEGIARKNVKINGKWEDHQVLAIIHPEDT</sequence>
<evidence type="ECO:0000259" key="5">
    <source>
        <dbReference type="PROSITE" id="PS51186"/>
    </source>
</evidence>
<evidence type="ECO:0000256" key="4">
    <source>
        <dbReference type="SAM" id="MobiDB-lite"/>
    </source>
</evidence>
<keyword evidence="2 6" id="KW-0012">Acyltransferase</keyword>
<evidence type="ECO:0000256" key="2">
    <source>
        <dbReference type="ARBA" id="ARBA00023315"/>
    </source>
</evidence>
<evidence type="ECO:0000256" key="3">
    <source>
        <dbReference type="ARBA" id="ARBA00038502"/>
    </source>
</evidence>
<proteinExistence type="inferred from homology"/>
<feature type="domain" description="N-acetyltransferase" evidence="5">
    <location>
        <begin position="26"/>
        <end position="190"/>
    </location>
</feature>
<reference evidence="6 7" key="1">
    <citation type="journal article" date="2012" name="J. Biotechnol.">
        <title>Genome sequence of the plant growth promoting strain Bacillus amyloliquefaciens subsp. plantarum B9601-Y2 and expression of mersacidin and other secondary metabolites.</title>
        <authorList>
            <person name="He P."/>
            <person name="Hao K."/>
            <person name="Blom J."/>
            <person name="Ruckert C."/>
            <person name="Vater J."/>
            <person name="Mao Z."/>
            <person name="Wu Y."/>
            <person name="Hou M."/>
            <person name="He P."/>
            <person name="He Y."/>
            <person name="Borriss R."/>
        </authorList>
    </citation>
    <scope>NUCLEOTIDE SEQUENCE [LARGE SCALE GENOMIC DNA]</scope>
    <source>
        <strain evidence="6">Y2</strain>
    </source>
</reference>
<evidence type="ECO:0000313" key="7">
    <source>
        <dbReference type="Proteomes" id="UP000002878"/>
    </source>
</evidence>
<protein>
    <submittedName>
        <fullName evidence="6">Ribosomal-protein-alanine N-acetyltransferase</fullName>
        <ecNumber evidence="6">2.3.1.128</ecNumber>
    </submittedName>
</protein>
<evidence type="ECO:0000256" key="1">
    <source>
        <dbReference type="ARBA" id="ARBA00022679"/>
    </source>
</evidence>
<feature type="region of interest" description="Disordered" evidence="4">
    <location>
        <begin position="1"/>
        <end position="22"/>
    </location>
</feature>
<dbReference type="InterPro" id="IPR016181">
    <property type="entry name" value="Acyl_CoA_acyltransferase"/>
</dbReference>
<dbReference type="AlphaFoldDB" id="I2C9R1"/>
<dbReference type="Pfam" id="PF13302">
    <property type="entry name" value="Acetyltransf_3"/>
    <property type="match status" value="1"/>
</dbReference>